<keyword evidence="2 5" id="KW-0238">DNA-binding</keyword>
<evidence type="ECO:0000256" key="2">
    <source>
        <dbReference type="ARBA" id="ARBA00023125"/>
    </source>
</evidence>
<evidence type="ECO:0000259" key="4">
    <source>
        <dbReference type="PROSITE" id="PS50932"/>
    </source>
</evidence>
<evidence type="ECO:0000313" key="6">
    <source>
        <dbReference type="Proteomes" id="UP000651271"/>
    </source>
</evidence>
<accession>A0ABR7YBS6</accession>
<dbReference type="EMBL" id="JACOIJ010000005">
    <property type="protein sequence ID" value="MBD1428756.1"/>
    <property type="molecule type" value="Genomic_DNA"/>
</dbReference>
<dbReference type="Proteomes" id="UP000651271">
    <property type="component" value="Unassembled WGS sequence"/>
</dbReference>
<protein>
    <submittedName>
        <fullName evidence="5">LacI family DNA-binding transcriptional regulator</fullName>
    </submittedName>
</protein>
<dbReference type="Gene3D" id="1.10.260.40">
    <property type="entry name" value="lambda repressor-like DNA-binding domains"/>
    <property type="match status" value="1"/>
</dbReference>
<dbReference type="Pfam" id="PF00356">
    <property type="entry name" value="LacI"/>
    <property type="match status" value="1"/>
</dbReference>
<keyword evidence="6" id="KW-1185">Reference proteome</keyword>
<name>A0ABR7YBS6_9SPHI</name>
<dbReference type="PANTHER" id="PTHR30146:SF109">
    <property type="entry name" value="HTH-TYPE TRANSCRIPTIONAL REGULATOR GALS"/>
    <property type="match status" value="1"/>
</dbReference>
<dbReference type="InterPro" id="IPR010982">
    <property type="entry name" value="Lambda_DNA-bd_dom_sf"/>
</dbReference>
<dbReference type="SUPFAM" id="SSF53822">
    <property type="entry name" value="Periplasmic binding protein-like I"/>
    <property type="match status" value="1"/>
</dbReference>
<dbReference type="SUPFAM" id="SSF47413">
    <property type="entry name" value="lambda repressor-like DNA-binding domains"/>
    <property type="match status" value="1"/>
</dbReference>
<dbReference type="InterPro" id="IPR000843">
    <property type="entry name" value="HTH_LacI"/>
</dbReference>
<dbReference type="CDD" id="cd06267">
    <property type="entry name" value="PBP1_LacI_sugar_binding-like"/>
    <property type="match status" value="1"/>
</dbReference>
<evidence type="ECO:0000256" key="1">
    <source>
        <dbReference type="ARBA" id="ARBA00023015"/>
    </source>
</evidence>
<proteinExistence type="predicted"/>
<dbReference type="InterPro" id="IPR001761">
    <property type="entry name" value="Peripla_BP/Lac1_sug-bd_dom"/>
</dbReference>
<gene>
    <name evidence="5" type="ORF">H8B04_04085</name>
</gene>
<dbReference type="Gene3D" id="3.40.50.2300">
    <property type="match status" value="2"/>
</dbReference>
<dbReference type="PROSITE" id="PS50932">
    <property type="entry name" value="HTH_LACI_2"/>
    <property type="match status" value="1"/>
</dbReference>
<dbReference type="RefSeq" id="WP_190301528.1">
    <property type="nucleotide sequence ID" value="NZ_JACOIJ010000005.1"/>
</dbReference>
<dbReference type="GO" id="GO:0003677">
    <property type="term" value="F:DNA binding"/>
    <property type="evidence" value="ECO:0007669"/>
    <property type="project" value="UniProtKB-KW"/>
</dbReference>
<evidence type="ECO:0000313" key="5">
    <source>
        <dbReference type="EMBL" id="MBD1428756.1"/>
    </source>
</evidence>
<keyword evidence="3" id="KW-0804">Transcription</keyword>
<dbReference type="Pfam" id="PF00532">
    <property type="entry name" value="Peripla_BP_1"/>
    <property type="match status" value="1"/>
</dbReference>
<dbReference type="PANTHER" id="PTHR30146">
    <property type="entry name" value="LACI-RELATED TRANSCRIPTIONAL REPRESSOR"/>
    <property type="match status" value="1"/>
</dbReference>
<dbReference type="SMART" id="SM00354">
    <property type="entry name" value="HTH_LACI"/>
    <property type="match status" value="1"/>
</dbReference>
<sequence>MKKSDSRRLTIKDLAKELNLSSSTISRVLSNNPRISEATKKLVNDKVKELGFSLDPIASSFRSKKTKSIGVVAPRIDVDFHSKVISGIEDYASELGYQITIFQSKDSYIKEKEILKLLETSLAAGIIICPSLETQKVDHLKKVIKSNIPLVLYDRPIENLDTNIVCINDYQASYDATKHLINTGCKRIAHISGNLNVNIFNKRFEGYKAALVDNDLEFEDALLYQTHNLSYQEGLVAAEKLSKLKNPIDGIVCANDYTASAAVQLFKKLNISIPENISIIGFSNYPISTIIEPNISTIDDNAYYMGNIAAKILIQQIEDKFQKKIDHQEILVKTDLIIRDSTKKVKK</sequence>
<reference evidence="5 6" key="1">
    <citation type="submission" date="2020-08" db="EMBL/GenBank/DDBJ databases">
        <title>Sphingobacterium sp. DN04309 isolated from aquaculture water.</title>
        <authorList>
            <person name="Zhang M."/>
        </authorList>
    </citation>
    <scope>NUCLEOTIDE SEQUENCE [LARGE SCALE GENOMIC DNA]</scope>
    <source>
        <strain evidence="5 6">DN04309</strain>
    </source>
</reference>
<feature type="domain" description="HTH lacI-type" evidence="4">
    <location>
        <begin position="9"/>
        <end position="63"/>
    </location>
</feature>
<dbReference type="InterPro" id="IPR028082">
    <property type="entry name" value="Peripla_BP_I"/>
</dbReference>
<keyword evidence="1" id="KW-0805">Transcription regulation</keyword>
<organism evidence="5 6">
    <name type="scientific">Sphingobacterium litopenaei</name>
    <dbReference type="NCBI Taxonomy" id="2763500"/>
    <lineage>
        <taxon>Bacteria</taxon>
        <taxon>Pseudomonadati</taxon>
        <taxon>Bacteroidota</taxon>
        <taxon>Sphingobacteriia</taxon>
        <taxon>Sphingobacteriales</taxon>
        <taxon>Sphingobacteriaceae</taxon>
        <taxon>Sphingobacterium</taxon>
    </lineage>
</organism>
<comment type="caution">
    <text evidence="5">The sequence shown here is derived from an EMBL/GenBank/DDBJ whole genome shotgun (WGS) entry which is preliminary data.</text>
</comment>
<evidence type="ECO:0000256" key="3">
    <source>
        <dbReference type="ARBA" id="ARBA00023163"/>
    </source>
</evidence>
<dbReference type="CDD" id="cd01392">
    <property type="entry name" value="HTH_LacI"/>
    <property type="match status" value="1"/>
</dbReference>